<feature type="transmembrane region" description="Helical" evidence="1">
    <location>
        <begin position="66"/>
        <end position="89"/>
    </location>
</feature>
<reference evidence="2 3" key="1">
    <citation type="submission" date="2018-11" db="EMBL/GenBank/DDBJ databases">
        <title>Draft genome sequence of Ferruginibacter sp. BO-59.</title>
        <authorList>
            <person name="Im W.T."/>
        </authorList>
    </citation>
    <scope>NUCLEOTIDE SEQUENCE [LARGE SCALE GENOMIC DNA]</scope>
    <source>
        <strain evidence="2 3">BO-59</strain>
    </source>
</reference>
<dbReference type="Pfam" id="PF10043">
    <property type="entry name" value="DUF2279"/>
    <property type="match status" value="1"/>
</dbReference>
<dbReference type="InterPro" id="IPR018736">
    <property type="entry name" value="DUF2279_periplasmic_lipo"/>
</dbReference>
<dbReference type="AlphaFoldDB" id="A0A3M9NH89"/>
<keyword evidence="1" id="KW-0812">Transmembrane</keyword>
<name>A0A3M9NH89_9BACT</name>
<evidence type="ECO:0000313" key="3">
    <source>
        <dbReference type="Proteomes" id="UP000267223"/>
    </source>
</evidence>
<keyword evidence="1" id="KW-1133">Transmembrane helix</keyword>
<organism evidence="2 3">
    <name type="scientific">Hanamia caeni</name>
    <dbReference type="NCBI Taxonomy" id="2294116"/>
    <lineage>
        <taxon>Bacteria</taxon>
        <taxon>Pseudomonadati</taxon>
        <taxon>Bacteroidota</taxon>
        <taxon>Chitinophagia</taxon>
        <taxon>Chitinophagales</taxon>
        <taxon>Chitinophagaceae</taxon>
        <taxon>Hanamia</taxon>
    </lineage>
</organism>
<dbReference type="OrthoDB" id="9803535at2"/>
<dbReference type="EMBL" id="RJJR01000007">
    <property type="protein sequence ID" value="RNI36573.1"/>
    <property type="molecule type" value="Genomic_DNA"/>
</dbReference>
<protein>
    <submittedName>
        <fullName evidence="2">DUF2279 domain-containing protein</fullName>
    </submittedName>
</protein>
<proteinExistence type="predicted"/>
<evidence type="ECO:0000256" key="1">
    <source>
        <dbReference type="SAM" id="Phobius"/>
    </source>
</evidence>
<accession>A0A3M9NH89</accession>
<gene>
    <name evidence="2" type="ORF">EFY79_09595</name>
</gene>
<comment type="caution">
    <text evidence="2">The sequence shown here is derived from an EMBL/GenBank/DDBJ whole genome shotgun (WGS) entry which is preliminary data.</text>
</comment>
<keyword evidence="3" id="KW-1185">Reference proteome</keyword>
<keyword evidence="1" id="KW-0472">Membrane</keyword>
<dbReference type="RefSeq" id="WP_123120491.1">
    <property type="nucleotide sequence ID" value="NZ_RJJR01000007.1"/>
</dbReference>
<dbReference type="Proteomes" id="UP000267223">
    <property type="component" value="Unassembled WGS sequence"/>
</dbReference>
<sequence>MYLFRSSGKFLSLLCFLFVVTGISPAISQGTFNIEDFSSEPVYFLKPEKPLMVDSFKTYPYNKKRIQLVTAANIVGYGGALVGLNALWYQKYPRSKFHFFDDNNEWLQMDKVGHVYSAYSESRATMELWRWAGLPRKKSIWIGGLSGVAYQSVIEVLDGFSSEYGFSVGDFTANIIGSAAFISQQLAWNDERIQIKFSFHRKNYGSQQLNDRANDLYGNTEIQRFIKDYNGQTYWLSANIKSFFPDSKLPEWLNLSIGYGAEGMFGGIKNVAYNDNGDLVFDRQDIKRYRQWYLSPDIDFTKIKTNKKGIKILLFVLNALKFPAPALEFSNGKFKGHWLVF</sequence>
<evidence type="ECO:0000313" key="2">
    <source>
        <dbReference type="EMBL" id="RNI36573.1"/>
    </source>
</evidence>